<name>A0A1G6JAT2_9GAMM</name>
<dbReference type="Proteomes" id="UP000242317">
    <property type="component" value="Unassembled WGS sequence"/>
</dbReference>
<evidence type="ECO:0000313" key="1">
    <source>
        <dbReference type="EMBL" id="SDC15848.1"/>
    </source>
</evidence>
<organism evidence="1 2">
    <name type="scientific">Acinetobacter marinus</name>
    <dbReference type="NCBI Taxonomy" id="281375"/>
    <lineage>
        <taxon>Bacteria</taxon>
        <taxon>Pseudomonadati</taxon>
        <taxon>Pseudomonadota</taxon>
        <taxon>Gammaproteobacteria</taxon>
        <taxon>Moraxellales</taxon>
        <taxon>Moraxellaceae</taxon>
        <taxon>Acinetobacter</taxon>
    </lineage>
</organism>
<evidence type="ECO:0000313" key="2">
    <source>
        <dbReference type="Proteomes" id="UP000242317"/>
    </source>
</evidence>
<gene>
    <name evidence="1" type="ORF">SAMN05421749_103296</name>
</gene>
<evidence type="ECO:0008006" key="3">
    <source>
        <dbReference type="Google" id="ProtNLM"/>
    </source>
</evidence>
<dbReference type="EMBL" id="FMYK01000003">
    <property type="protein sequence ID" value="SDC15848.1"/>
    <property type="molecule type" value="Genomic_DNA"/>
</dbReference>
<sequence length="137" mass="15844">MADWYTQEVKILKQMYLDGYGAKRIAETLGTTRIRVERKITSLGLRKLWRTEAPKRKRLKSSLDQHMTESAFKIDCDIVCHPSMNDVCKIKDYTTTGEARIYSASALWGKKHIFVVPAHELRKATEHEQATGFRIDD</sequence>
<proteinExistence type="predicted"/>
<protein>
    <recommendedName>
        <fullName evidence="3">GcrA cell cycle regulator</fullName>
    </recommendedName>
</protein>
<reference evidence="2" key="1">
    <citation type="submission" date="2016-09" db="EMBL/GenBank/DDBJ databases">
        <authorList>
            <person name="Varghese N."/>
            <person name="Submissions S."/>
        </authorList>
    </citation>
    <scope>NUCLEOTIDE SEQUENCE [LARGE SCALE GENOMIC DNA]</scope>
    <source>
        <strain evidence="2">ANC 3699</strain>
    </source>
</reference>
<accession>A0A1G6JAT2</accession>
<dbReference type="AlphaFoldDB" id="A0A1G6JAT2"/>
<dbReference type="RefSeq" id="WP_092618171.1">
    <property type="nucleotide sequence ID" value="NZ_FMYK01000003.1"/>
</dbReference>
<dbReference type="Gene3D" id="1.10.10.60">
    <property type="entry name" value="Homeodomain-like"/>
    <property type="match status" value="1"/>
</dbReference>
<keyword evidence="2" id="KW-1185">Reference proteome</keyword>